<dbReference type="InterPro" id="IPR015943">
    <property type="entry name" value="WD40/YVTN_repeat-like_dom_sf"/>
</dbReference>
<dbReference type="EMBL" id="KN827296">
    <property type="protein sequence ID" value="KIK76778.1"/>
    <property type="molecule type" value="Genomic_DNA"/>
</dbReference>
<reference evidence="1 2" key="1">
    <citation type="submission" date="2014-04" db="EMBL/GenBank/DDBJ databases">
        <authorList>
            <consortium name="DOE Joint Genome Institute"/>
            <person name="Kuo A."/>
            <person name="Kohler A."/>
            <person name="Jargeat P."/>
            <person name="Nagy L.G."/>
            <person name="Floudas D."/>
            <person name="Copeland A."/>
            <person name="Barry K.W."/>
            <person name="Cichocki N."/>
            <person name="Veneault-Fourrey C."/>
            <person name="LaButti K."/>
            <person name="Lindquist E.A."/>
            <person name="Lipzen A."/>
            <person name="Lundell T."/>
            <person name="Morin E."/>
            <person name="Murat C."/>
            <person name="Sun H."/>
            <person name="Tunlid A."/>
            <person name="Henrissat B."/>
            <person name="Grigoriev I.V."/>
            <person name="Hibbett D.S."/>
            <person name="Martin F."/>
            <person name="Nordberg H.P."/>
            <person name="Cantor M.N."/>
            <person name="Hua S.X."/>
        </authorList>
    </citation>
    <scope>NUCLEOTIDE SEQUENCE [LARGE SCALE GENOMIC DNA]</scope>
    <source>
        <strain evidence="1 2">Ve08.2h10</strain>
    </source>
</reference>
<dbReference type="Gene3D" id="2.130.10.10">
    <property type="entry name" value="YVTN repeat-like/Quinoprotein amine dehydrogenase"/>
    <property type="match status" value="1"/>
</dbReference>
<dbReference type="AlphaFoldDB" id="A0A0D0CNB8"/>
<gene>
    <name evidence="1" type="ORF">PAXRUDRAFT_168773</name>
</gene>
<dbReference type="Proteomes" id="UP000054538">
    <property type="component" value="Unassembled WGS sequence"/>
</dbReference>
<keyword evidence="2" id="KW-1185">Reference proteome</keyword>
<dbReference type="SUPFAM" id="SSF50978">
    <property type="entry name" value="WD40 repeat-like"/>
    <property type="match status" value="1"/>
</dbReference>
<dbReference type="OrthoDB" id="3267146at2759"/>
<feature type="non-terminal residue" evidence="1">
    <location>
        <position position="1"/>
    </location>
</feature>
<dbReference type="InterPro" id="IPR036322">
    <property type="entry name" value="WD40_repeat_dom_sf"/>
</dbReference>
<name>A0A0D0CNB8_9AGAM</name>
<accession>A0A0D0CNB8</accession>
<proteinExistence type="predicted"/>
<protein>
    <submittedName>
        <fullName evidence="1">Uncharacterized protein</fullName>
    </submittedName>
</protein>
<sequence length="59" mass="6372">EVDVSSRWGDVSVSAKKTVRVWSGQLGEMMNVFRVSGHQEEVNSAEFSRDGTVVSGSIG</sequence>
<reference evidence="2" key="2">
    <citation type="submission" date="2015-01" db="EMBL/GenBank/DDBJ databases">
        <title>Evolutionary Origins and Diversification of the Mycorrhizal Mutualists.</title>
        <authorList>
            <consortium name="DOE Joint Genome Institute"/>
            <consortium name="Mycorrhizal Genomics Consortium"/>
            <person name="Kohler A."/>
            <person name="Kuo A."/>
            <person name="Nagy L.G."/>
            <person name="Floudas D."/>
            <person name="Copeland A."/>
            <person name="Barry K.W."/>
            <person name="Cichocki N."/>
            <person name="Veneault-Fourrey C."/>
            <person name="LaButti K."/>
            <person name="Lindquist E.A."/>
            <person name="Lipzen A."/>
            <person name="Lundell T."/>
            <person name="Morin E."/>
            <person name="Murat C."/>
            <person name="Riley R."/>
            <person name="Ohm R."/>
            <person name="Sun H."/>
            <person name="Tunlid A."/>
            <person name="Henrissat B."/>
            <person name="Grigoriev I.V."/>
            <person name="Hibbett D.S."/>
            <person name="Martin F."/>
        </authorList>
    </citation>
    <scope>NUCLEOTIDE SEQUENCE [LARGE SCALE GENOMIC DNA]</scope>
    <source>
        <strain evidence="2">Ve08.2h10</strain>
    </source>
</reference>
<dbReference type="InParanoid" id="A0A0D0CNB8"/>
<evidence type="ECO:0000313" key="2">
    <source>
        <dbReference type="Proteomes" id="UP000054538"/>
    </source>
</evidence>
<dbReference type="HOGENOM" id="CLU_2967342_0_0_1"/>
<evidence type="ECO:0000313" key="1">
    <source>
        <dbReference type="EMBL" id="KIK76778.1"/>
    </source>
</evidence>
<organism evidence="1 2">
    <name type="scientific">Paxillus rubicundulus Ve08.2h10</name>
    <dbReference type="NCBI Taxonomy" id="930991"/>
    <lineage>
        <taxon>Eukaryota</taxon>
        <taxon>Fungi</taxon>
        <taxon>Dikarya</taxon>
        <taxon>Basidiomycota</taxon>
        <taxon>Agaricomycotina</taxon>
        <taxon>Agaricomycetes</taxon>
        <taxon>Agaricomycetidae</taxon>
        <taxon>Boletales</taxon>
        <taxon>Paxilineae</taxon>
        <taxon>Paxillaceae</taxon>
        <taxon>Paxillus</taxon>
    </lineage>
</organism>